<dbReference type="PANTHER" id="PTHR43275">
    <property type="entry name" value="D-MALATE DEHYDROGENASE [DECARBOXYLATING]"/>
    <property type="match status" value="1"/>
</dbReference>
<dbReference type="GO" id="GO:0046553">
    <property type="term" value="F:D-malate dehydrogenase (decarboxylating) (NAD+) activity"/>
    <property type="evidence" value="ECO:0007669"/>
    <property type="project" value="UniProtKB-EC"/>
</dbReference>
<dbReference type="KEGG" id="kol:Kole_0991"/>
<dbReference type="SUPFAM" id="SSF53659">
    <property type="entry name" value="Isocitrate/Isopropylmalate dehydrogenase-like"/>
    <property type="match status" value="1"/>
</dbReference>
<dbReference type="SMART" id="SM01329">
    <property type="entry name" value="Iso_dh"/>
    <property type="match status" value="1"/>
</dbReference>
<dbReference type="GO" id="GO:0000287">
    <property type="term" value="F:magnesium ion binding"/>
    <property type="evidence" value="ECO:0007669"/>
    <property type="project" value="InterPro"/>
</dbReference>
<dbReference type="eggNOG" id="COG0473">
    <property type="taxonomic scope" value="Bacteria"/>
</dbReference>
<keyword evidence="12" id="KW-1185">Reference proteome</keyword>
<dbReference type="STRING" id="521045.Kole_0991"/>
<dbReference type="NCBIfam" id="TIGR02089">
    <property type="entry name" value="TTC"/>
    <property type="match status" value="1"/>
</dbReference>
<comment type="catalytic activity">
    <reaction evidence="9">
        <text>(R)-malate + NAD(+) = pyruvate + CO2 + NADH</text>
        <dbReference type="Rhea" id="RHEA:18365"/>
        <dbReference type="ChEBI" id="CHEBI:15361"/>
        <dbReference type="ChEBI" id="CHEBI:15588"/>
        <dbReference type="ChEBI" id="CHEBI:16526"/>
        <dbReference type="ChEBI" id="CHEBI:57540"/>
        <dbReference type="ChEBI" id="CHEBI:57945"/>
        <dbReference type="EC" id="1.1.1.83"/>
    </reaction>
</comment>
<accession>C5CH34</accession>
<evidence type="ECO:0000256" key="5">
    <source>
        <dbReference type="ARBA" id="ARBA00022723"/>
    </source>
</evidence>
<evidence type="ECO:0000313" key="11">
    <source>
        <dbReference type="EMBL" id="ACR79699.1"/>
    </source>
</evidence>
<dbReference type="NCBIfam" id="NF002898">
    <property type="entry name" value="PRK03437.1"/>
    <property type="match status" value="1"/>
</dbReference>
<dbReference type="OrthoDB" id="9806254at2"/>
<reference evidence="11 12" key="2">
    <citation type="journal article" date="2011" name="J. Bacteriol.">
        <title>Genome Sequence of Kosmotoga olearia Strain TBF 19.5.1, a Thermophilic Bacterium with a Wide Growth Temperature Range, Isolated from the Troll B Oil Platform in the North Sea.</title>
        <authorList>
            <person name="Swithers K.S."/>
            <person name="Dipippo J.L."/>
            <person name="Bruce D.C."/>
            <person name="Detter C."/>
            <person name="Tapia R."/>
            <person name="Han S."/>
            <person name="Goodwin L.A."/>
            <person name="Han J."/>
            <person name="Woyke T."/>
            <person name="Pitluck S."/>
            <person name="Pennacchio L."/>
            <person name="Nolan M."/>
            <person name="Mikhailova N."/>
            <person name="Land M.L."/>
            <person name="Nesbo C.L."/>
            <person name="Gogarten J.P."/>
            <person name="Noll K.M."/>
        </authorList>
    </citation>
    <scope>NUCLEOTIDE SEQUENCE [LARGE SCALE GENOMIC DNA]</scope>
    <source>
        <strain evidence="12">ATCC BAA-1733 / DSM 21960 / TBF 19.5.1</strain>
    </source>
</reference>
<dbReference type="HOGENOM" id="CLU_031953_0_1_0"/>
<evidence type="ECO:0000256" key="4">
    <source>
        <dbReference type="ARBA" id="ARBA00013126"/>
    </source>
</evidence>
<keyword evidence="6" id="KW-0560">Oxidoreductase</keyword>
<dbReference type="InterPro" id="IPR024084">
    <property type="entry name" value="IsoPropMal-DH-like_dom"/>
</dbReference>
<evidence type="ECO:0000259" key="10">
    <source>
        <dbReference type="SMART" id="SM01329"/>
    </source>
</evidence>
<dbReference type="PANTHER" id="PTHR43275:SF1">
    <property type="entry name" value="D-MALATE DEHYDROGENASE [DECARBOXYLATING]"/>
    <property type="match status" value="1"/>
</dbReference>
<comment type="similarity">
    <text evidence="3">Belongs to the isocitrate and isopropylmalate dehydrogenases family.</text>
</comment>
<feature type="domain" description="Isopropylmalate dehydrogenase-like" evidence="10">
    <location>
        <begin position="5"/>
        <end position="347"/>
    </location>
</feature>
<comment type="cofactor">
    <cofactor evidence="1">
        <name>Mn(2+)</name>
        <dbReference type="ChEBI" id="CHEBI:29035"/>
    </cofactor>
</comment>
<evidence type="ECO:0000313" key="12">
    <source>
        <dbReference type="Proteomes" id="UP000002382"/>
    </source>
</evidence>
<dbReference type="Pfam" id="PF00180">
    <property type="entry name" value="Iso_dh"/>
    <property type="match status" value="1"/>
</dbReference>
<comment type="cofactor">
    <cofactor evidence="2">
        <name>Mg(2+)</name>
        <dbReference type="ChEBI" id="CHEBI:18420"/>
    </cofactor>
</comment>
<dbReference type="EMBL" id="CP001634">
    <property type="protein sequence ID" value="ACR79699.1"/>
    <property type="molecule type" value="Genomic_DNA"/>
</dbReference>
<evidence type="ECO:0000256" key="3">
    <source>
        <dbReference type="ARBA" id="ARBA00007769"/>
    </source>
</evidence>
<evidence type="ECO:0000256" key="9">
    <source>
        <dbReference type="ARBA" id="ARBA00049301"/>
    </source>
</evidence>
<dbReference type="EC" id="1.1.1.83" evidence="4"/>
<name>C5CH34_KOSOT</name>
<dbReference type="Proteomes" id="UP000002382">
    <property type="component" value="Chromosome"/>
</dbReference>
<dbReference type="InterPro" id="IPR050501">
    <property type="entry name" value="ICDH/IPMDH"/>
</dbReference>
<evidence type="ECO:0000256" key="8">
    <source>
        <dbReference type="ARBA" id="ARBA00023211"/>
    </source>
</evidence>
<dbReference type="GO" id="GO:0051287">
    <property type="term" value="F:NAD binding"/>
    <property type="evidence" value="ECO:0007669"/>
    <property type="project" value="InterPro"/>
</dbReference>
<dbReference type="PROSITE" id="PS00470">
    <property type="entry name" value="IDH_IMDH"/>
    <property type="match status" value="1"/>
</dbReference>
<dbReference type="GO" id="GO:0016829">
    <property type="term" value="F:lyase activity"/>
    <property type="evidence" value="ECO:0007669"/>
    <property type="project" value="UniProtKB-KW"/>
</dbReference>
<keyword evidence="11" id="KW-0456">Lyase</keyword>
<proteinExistence type="inferred from homology"/>
<dbReference type="NCBIfam" id="NF006048">
    <property type="entry name" value="PRK08194.1"/>
    <property type="match status" value="1"/>
</dbReference>
<dbReference type="AlphaFoldDB" id="C5CH34"/>
<dbReference type="Gene3D" id="3.40.718.10">
    <property type="entry name" value="Isopropylmalate Dehydrogenase"/>
    <property type="match status" value="1"/>
</dbReference>
<keyword evidence="5" id="KW-0479">Metal-binding</keyword>
<keyword evidence="8" id="KW-0464">Manganese</keyword>
<dbReference type="InterPro" id="IPR019818">
    <property type="entry name" value="IsoCit/isopropylmalate_DH_CS"/>
</dbReference>
<evidence type="ECO:0000256" key="1">
    <source>
        <dbReference type="ARBA" id="ARBA00001936"/>
    </source>
</evidence>
<reference evidence="11 12" key="1">
    <citation type="submission" date="2009-06" db="EMBL/GenBank/DDBJ databases">
        <title>Complete sequence of Thermotogales bacterium TBF 19.5.1.</title>
        <authorList>
            <consortium name="US DOE Joint Genome Institute"/>
            <person name="Lucas S."/>
            <person name="Copeland A."/>
            <person name="Lapidus A."/>
            <person name="Glavina del Rio T."/>
            <person name="Tice H."/>
            <person name="Bruce D."/>
            <person name="Goodwin L."/>
            <person name="Pitluck S."/>
            <person name="Chertkov O."/>
            <person name="Brettin T."/>
            <person name="Detter J.C."/>
            <person name="Han C."/>
            <person name="Schmutz J."/>
            <person name="Larimer F."/>
            <person name="Land M."/>
            <person name="Hauser L."/>
            <person name="Kyrpides N."/>
            <person name="Ovchinnikova G."/>
            <person name="Noll K."/>
        </authorList>
    </citation>
    <scope>NUCLEOTIDE SEQUENCE [LARGE SCALE GENOMIC DNA]</scope>
    <source>
        <strain evidence="12">ATCC BAA-1733 / DSM 21960 / TBF 19.5.1</strain>
    </source>
</reference>
<protein>
    <recommendedName>
        <fullName evidence="4">D-malate dehydrogenase (decarboxylating)</fullName>
        <ecNumber evidence="4">1.1.1.83</ecNumber>
    </recommendedName>
</protein>
<organism evidence="11 12">
    <name type="scientific">Kosmotoga olearia (strain ATCC BAA-1733 / DSM 21960 / TBF 19.5.1)</name>
    <dbReference type="NCBI Taxonomy" id="521045"/>
    <lineage>
        <taxon>Bacteria</taxon>
        <taxon>Thermotogati</taxon>
        <taxon>Thermotogota</taxon>
        <taxon>Thermotogae</taxon>
        <taxon>Kosmotogales</taxon>
        <taxon>Kosmotogaceae</taxon>
        <taxon>Kosmotoga</taxon>
    </lineage>
</organism>
<evidence type="ECO:0000256" key="2">
    <source>
        <dbReference type="ARBA" id="ARBA00001946"/>
    </source>
</evidence>
<dbReference type="InterPro" id="IPR011829">
    <property type="entry name" value="TTC_DH"/>
</dbReference>
<sequence>MRKYKIAVIPGDGIGVDVINEGLKILETAKELHGGFDFEYTHLPWGCEYYKKTGRMMPEDGLRILKDHEAIYLGAVGFPGVPDHVSLWGLLLPIRKEFDEYINLRPIKLLKGIQGPLRKGPEDIDFVVVRENVEGEYSGVGGLAYQGTASEIALQTNVFTRFGTERVMRYAFELARKRKKKLISATKSNALNYSMVFWDRVFNEVAKDYQDVQTQVMHVDALSGYFILHPERIDVVVASNLFGDILTDLGSAMQGSIGIAPGANINPERKYPSMFEPVHGSAPDVAGKGIANPIGAIWAASMMLDFLGVPEAAKLIFDAMEAVTEEGKYLTVDLGGNSTTQEVGEAIRNKMRELV</sequence>
<evidence type="ECO:0000256" key="6">
    <source>
        <dbReference type="ARBA" id="ARBA00023002"/>
    </source>
</evidence>
<evidence type="ECO:0000256" key="7">
    <source>
        <dbReference type="ARBA" id="ARBA00023027"/>
    </source>
</evidence>
<dbReference type="RefSeq" id="WP_015868361.1">
    <property type="nucleotide sequence ID" value="NC_012785.1"/>
</dbReference>
<gene>
    <name evidence="11" type="ordered locus">Kole_0991</name>
</gene>
<keyword evidence="7" id="KW-0520">NAD</keyword>